<feature type="transmembrane region" description="Helical" evidence="1">
    <location>
        <begin position="46"/>
        <end position="71"/>
    </location>
</feature>
<accession>A0A7S3PPG2</accession>
<feature type="transmembrane region" description="Helical" evidence="1">
    <location>
        <begin position="124"/>
        <end position="146"/>
    </location>
</feature>
<feature type="transmembrane region" description="Helical" evidence="1">
    <location>
        <begin position="186"/>
        <end position="203"/>
    </location>
</feature>
<gene>
    <name evidence="2" type="ORF">ASTO00021_LOCUS16211</name>
</gene>
<name>A0A7S3PPG2_9STRA</name>
<proteinExistence type="predicted"/>
<feature type="transmembrane region" description="Helical" evidence="1">
    <location>
        <begin position="152"/>
        <end position="174"/>
    </location>
</feature>
<dbReference type="EMBL" id="HBIN01021172">
    <property type="protein sequence ID" value="CAE0446204.1"/>
    <property type="molecule type" value="Transcribed_RNA"/>
</dbReference>
<reference evidence="2" key="1">
    <citation type="submission" date="2021-01" db="EMBL/GenBank/DDBJ databases">
        <authorList>
            <person name="Corre E."/>
            <person name="Pelletier E."/>
            <person name="Niang G."/>
            <person name="Scheremetjew M."/>
            <person name="Finn R."/>
            <person name="Kale V."/>
            <person name="Holt S."/>
            <person name="Cochrane G."/>
            <person name="Meng A."/>
            <person name="Brown T."/>
            <person name="Cohen L."/>
        </authorList>
    </citation>
    <scope>NUCLEOTIDE SEQUENCE</scope>
    <source>
        <strain evidence="2">GSBS06</strain>
    </source>
</reference>
<dbReference type="AlphaFoldDB" id="A0A7S3PPG2"/>
<evidence type="ECO:0000256" key="1">
    <source>
        <dbReference type="SAM" id="Phobius"/>
    </source>
</evidence>
<organism evidence="2">
    <name type="scientific">Aplanochytrium stocchinoi</name>
    <dbReference type="NCBI Taxonomy" id="215587"/>
    <lineage>
        <taxon>Eukaryota</taxon>
        <taxon>Sar</taxon>
        <taxon>Stramenopiles</taxon>
        <taxon>Bigyra</taxon>
        <taxon>Labyrinthulomycetes</taxon>
        <taxon>Thraustochytrida</taxon>
        <taxon>Thraustochytriidae</taxon>
        <taxon>Aplanochytrium</taxon>
    </lineage>
</organism>
<protein>
    <submittedName>
        <fullName evidence="2">Uncharacterized protein</fullName>
    </submittedName>
</protein>
<keyword evidence="1" id="KW-1133">Transmembrane helix</keyword>
<evidence type="ECO:0000313" key="2">
    <source>
        <dbReference type="EMBL" id="CAE0446204.1"/>
    </source>
</evidence>
<keyword evidence="1" id="KW-0472">Membrane</keyword>
<feature type="transmembrane region" description="Helical" evidence="1">
    <location>
        <begin position="223"/>
        <end position="242"/>
    </location>
</feature>
<feature type="transmembrane region" description="Helical" evidence="1">
    <location>
        <begin position="91"/>
        <end position="112"/>
    </location>
</feature>
<sequence>MYSKCLRKFHSASTSQVCKNGSVVKGFTVALMSFHSKAIIRLRLQYITITNVCLCYYRLTFLTFACMNICGGINWCGFDPASTDFTNVHKAILMLDGTFSSITSLNFFLCALSEYGLLKIHTYAVQLTALVCIYSCIAVAYYYAIFYGLSQVWTLLYMGLTKYSSTAFFMLTVLRMVVSGNFAGSPQLFASILVGITGIQMLGNRKIQEYFCNWMNGYFDGMNIWYIQSDISLAFLLGYFIASNRFRFHNVIAAKSCI</sequence>
<keyword evidence="1" id="KW-0812">Transmembrane</keyword>